<dbReference type="EMBL" id="SEKV01000129">
    <property type="protein sequence ID" value="TFY63476.1"/>
    <property type="molecule type" value="Genomic_DNA"/>
</dbReference>
<evidence type="ECO:0000313" key="1">
    <source>
        <dbReference type="EMBL" id="TFY63476.1"/>
    </source>
</evidence>
<name>A0A4Y9YLN7_9APHY</name>
<dbReference type="AlphaFoldDB" id="A0A4Y9YLN7"/>
<accession>A0A4Y9YLN7</accession>
<protein>
    <submittedName>
        <fullName evidence="1">Uncharacterized protein</fullName>
    </submittedName>
</protein>
<organism evidence="1 2">
    <name type="scientific">Rhodofomes roseus</name>
    <dbReference type="NCBI Taxonomy" id="34475"/>
    <lineage>
        <taxon>Eukaryota</taxon>
        <taxon>Fungi</taxon>
        <taxon>Dikarya</taxon>
        <taxon>Basidiomycota</taxon>
        <taxon>Agaricomycotina</taxon>
        <taxon>Agaricomycetes</taxon>
        <taxon>Polyporales</taxon>
        <taxon>Rhodofomes</taxon>
    </lineage>
</organism>
<gene>
    <name evidence="1" type="ORF">EVJ58_g3225</name>
</gene>
<evidence type="ECO:0000313" key="2">
    <source>
        <dbReference type="Proteomes" id="UP000298390"/>
    </source>
</evidence>
<dbReference type="Proteomes" id="UP000298390">
    <property type="component" value="Unassembled WGS sequence"/>
</dbReference>
<reference evidence="1 2" key="1">
    <citation type="submission" date="2019-01" db="EMBL/GenBank/DDBJ databases">
        <title>Genome sequencing of the rare red list fungi Fomitopsis rosea.</title>
        <authorList>
            <person name="Buettner E."/>
            <person name="Kellner H."/>
        </authorList>
    </citation>
    <scope>NUCLEOTIDE SEQUENCE [LARGE SCALE GENOMIC DNA]</scope>
    <source>
        <strain evidence="1 2">DSM 105464</strain>
    </source>
</reference>
<proteinExistence type="predicted"/>
<sequence length="53" mass="5797">MDGDAINMHNENASRVYLTAVATRAIIFIEADNPAIGLMASLGIDVRDHRARE</sequence>
<comment type="caution">
    <text evidence="1">The sequence shown here is derived from an EMBL/GenBank/DDBJ whole genome shotgun (WGS) entry which is preliminary data.</text>
</comment>